<evidence type="ECO:0000313" key="4">
    <source>
        <dbReference type="WBParaSite" id="SCUD_0002085501-mRNA-1"/>
    </source>
</evidence>
<protein>
    <submittedName>
        <fullName evidence="4">SNF2_N domain-containing protein</fullName>
    </submittedName>
</protein>
<reference evidence="4" key="1">
    <citation type="submission" date="2016-06" db="UniProtKB">
        <authorList>
            <consortium name="WormBaseParasite"/>
        </authorList>
    </citation>
    <scope>IDENTIFICATION</scope>
</reference>
<dbReference type="WBParaSite" id="SCUD_0002085501-mRNA-1">
    <property type="protein sequence ID" value="SCUD_0002085501-mRNA-1"/>
    <property type="gene ID" value="SCUD_0002085501"/>
</dbReference>
<dbReference type="SUPFAM" id="SSF52540">
    <property type="entry name" value="P-loop containing nucleoside triphosphate hydrolases"/>
    <property type="match status" value="1"/>
</dbReference>
<dbReference type="PANTHER" id="PTHR45865">
    <property type="entry name" value="E3 UBIQUITIN-PROTEIN LIGASE SHPRH FAMILY MEMBER"/>
    <property type="match status" value="1"/>
</dbReference>
<dbReference type="AlphaFoldDB" id="A0A183L0K4"/>
<dbReference type="InterPro" id="IPR000330">
    <property type="entry name" value="SNF2_N"/>
</dbReference>
<dbReference type="InterPro" id="IPR038718">
    <property type="entry name" value="SNF2-like_sf"/>
</dbReference>
<name>A0A183L0K4_9TREM</name>
<accession>A0A183L0K4</accession>
<dbReference type="STRING" id="6186.A0A183L0K4"/>
<organism evidence="4">
    <name type="scientific">Schistosoma curassoni</name>
    <dbReference type="NCBI Taxonomy" id="6186"/>
    <lineage>
        <taxon>Eukaryota</taxon>
        <taxon>Metazoa</taxon>
        <taxon>Spiralia</taxon>
        <taxon>Lophotrochozoa</taxon>
        <taxon>Platyhelminthes</taxon>
        <taxon>Trematoda</taxon>
        <taxon>Digenea</taxon>
        <taxon>Strigeidida</taxon>
        <taxon>Schistosomatoidea</taxon>
        <taxon>Schistosomatidae</taxon>
        <taxon>Schistosoma</taxon>
    </lineage>
</organism>
<dbReference type="InterPro" id="IPR027417">
    <property type="entry name" value="P-loop_NTPase"/>
</dbReference>
<feature type="domain" description="SNF2 N-terminal" evidence="1">
    <location>
        <begin position="248"/>
        <end position="486"/>
    </location>
</feature>
<dbReference type="PANTHER" id="PTHR45865:SF1">
    <property type="entry name" value="E3 UBIQUITIN-PROTEIN LIGASE SHPRH"/>
    <property type="match status" value="1"/>
</dbReference>
<dbReference type="Pfam" id="PF00176">
    <property type="entry name" value="SNF2-rel_dom"/>
    <property type="match status" value="1"/>
</dbReference>
<gene>
    <name evidence="2" type="ORF">SCUD_LOCUS20854</name>
</gene>
<dbReference type="GO" id="GO:0005524">
    <property type="term" value="F:ATP binding"/>
    <property type="evidence" value="ECO:0007669"/>
    <property type="project" value="InterPro"/>
</dbReference>
<dbReference type="Proteomes" id="UP000279833">
    <property type="component" value="Unassembled WGS sequence"/>
</dbReference>
<proteinExistence type="predicted"/>
<evidence type="ECO:0000259" key="1">
    <source>
        <dbReference type="Pfam" id="PF00176"/>
    </source>
</evidence>
<evidence type="ECO:0000313" key="2">
    <source>
        <dbReference type="EMBL" id="VDP73597.1"/>
    </source>
</evidence>
<dbReference type="Gene3D" id="3.40.50.10810">
    <property type="entry name" value="Tandem AAA-ATPase domain"/>
    <property type="match status" value="1"/>
</dbReference>
<dbReference type="InterPro" id="IPR052583">
    <property type="entry name" value="ATP-helicase/E3_Ub-Ligase"/>
</dbReference>
<evidence type="ECO:0000313" key="3">
    <source>
        <dbReference type="Proteomes" id="UP000279833"/>
    </source>
</evidence>
<reference evidence="2 3" key="2">
    <citation type="submission" date="2018-11" db="EMBL/GenBank/DDBJ databases">
        <authorList>
            <consortium name="Pathogen Informatics"/>
        </authorList>
    </citation>
    <scope>NUCLEOTIDE SEQUENCE [LARGE SCALE GENOMIC DNA]</scope>
    <source>
        <strain evidence="2">Dakar</strain>
        <strain evidence="3">Dakar, Senegal</strain>
    </source>
</reference>
<dbReference type="EMBL" id="UZAK01045198">
    <property type="protein sequence ID" value="VDP73597.1"/>
    <property type="molecule type" value="Genomic_DNA"/>
</dbReference>
<keyword evidence="3" id="KW-1185">Reference proteome</keyword>
<sequence>MRVKNPPVYLSSNNRHSRSFFYHPRLDTKVVRKKSKSAKRRTLCDEQREILQVYPNFISLFPNTNVSDYLVQTINLPTIGLLSAVVDHGQRITVFFNNDSLLFLIHEADVKEYIITDASSVVPLLYAASSYFLQCLYRVEIDSISLDVYLKNHFISESFDFSSKPIPVQQYEKLHDFLTLLQMEDFHLPLSCKSFVYERHCETQFQFVSMLKKLFDIAQDYHIETRIIWDTSAFFPQHKSLLTRLRPYQCDAVKWMVCQECNGISLGDRELLEKMFLPIKLPSNNEVLYFSVYSGSFTKYLPVIEYPRTGGILADEMGLGKTLEVISLILTHPLNDWEEIGGQLRTLEDKPFKMRCLPFAKNGSDVVFEKRCDSHILCTCGGVEETEKFDVNMHHVFNITPQYTPAAFQSKKDIYVHSAGPRQVSCDHLLINLKELVITVSQWSWVLLETRIYSKATLIISPDHIWQQWKEELQTHVIPDALQVLVRLLIFIFWIGSSFPVHLKVI</sequence>